<feature type="transmembrane region" description="Helical" evidence="1">
    <location>
        <begin position="383"/>
        <end position="403"/>
    </location>
</feature>
<evidence type="ECO:0000313" key="3">
    <source>
        <dbReference type="Proteomes" id="UP001652432"/>
    </source>
</evidence>
<keyword evidence="1" id="KW-0812">Transmembrane</keyword>
<feature type="transmembrane region" description="Helical" evidence="1">
    <location>
        <begin position="82"/>
        <end position="106"/>
    </location>
</feature>
<reference evidence="2 3" key="1">
    <citation type="journal article" date="2021" name="ISME Commun">
        <title>Automated analysis of genomic sequences facilitates high-throughput and comprehensive description of bacteria.</title>
        <authorList>
            <person name="Hitch T.C.A."/>
        </authorList>
    </citation>
    <scope>NUCLEOTIDE SEQUENCE [LARGE SCALE GENOMIC DNA]</scope>
    <source>
        <strain evidence="2 3">Sanger_18</strain>
    </source>
</reference>
<keyword evidence="3" id="KW-1185">Reference proteome</keyword>
<dbReference type="EMBL" id="JAOQKJ010000001">
    <property type="protein sequence ID" value="MCU6743132.1"/>
    <property type="molecule type" value="Genomic_DNA"/>
</dbReference>
<keyword evidence="1" id="KW-0472">Membrane</keyword>
<keyword evidence="1" id="KW-1133">Transmembrane helix</keyword>
<evidence type="ECO:0000313" key="2">
    <source>
        <dbReference type="EMBL" id="MCU6743132.1"/>
    </source>
</evidence>
<proteinExistence type="predicted"/>
<feature type="transmembrane region" description="Helical" evidence="1">
    <location>
        <begin position="222"/>
        <end position="240"/>
    </location>
</feature>
<feature type="transmembrane region" description="Helical" evidence="1">
    <location>
        <begin position="118"/>
        <end position="136"/>
    </location>
</feature>
<protein>
    <recommendedName>
        <fullName evidence="4">Dolichyl-phosphate-mannose-protein mannosyltransferase</fullName>
    </recommendedName>
</protein>
<name>A0ABT2SYQ4_9FIRM</name>
<feature type="transmembrane region" description="Helical" evidence="1">
    <location>
        <begin position="446"/>
        <end position="467"/>
    </location>
</feature>
<evidence type="ECO:0008006" key="4">
    <source>
        <dbReference type="Google" id="ProtNLM"/>
    </source>
</evidence>
<feature type="transmembrane region" description="Helical" evidence="1">
    <location>
        <begin position="353"/>
        <end position="371"/>
    </location>
</feature>
<sequence>MACKSFLKKKENCILTLLFLGILLLVSAIRYDYYFDLNDDVLMKDILAGVYTGDPEGHNIQMLWLISALISVFYRVVRVLPWYGMFLCFCHFLSIGLIVHRSLLLTEQLEAFGKKIRLLKGFLFLTELFFALSFLMPHLVCAQYTVTCSMLAAAAAFLFLTTDITLPAGAFIRRNIGTVLLVFLAYLIRSEMLLLLLPLICAAGVIKWSMEKKIFTGEHMIKYLSVIGLILLSVGIGQGTHKIAYGSSEWQKFNEFFDNRTELYDFQILPEYEANKEFYESIGLTEMERELLANYNFGLDEEIDEDLVLKVADYAASIRQAERPFLQNLMDSLKSDYRRMCYGPSHNESDYPWNYMVILAYVAVLVLSLMDGEKKMPARISSAALRLGFLFAVRMTLWLWLIMRDRVPVRISHSMYFMELCILSALGLILWIRMAADDRSWKTGSVTGMICLAAVLLYSVMALPFTIRSLDLDTQAKAERNLPYQELYQYLRQQSDDFYFIDVYSSVGYTEKMFVDVDNSLANYDIMGGWACKSPLQRKKLAAFGISNMEEALLTQDNVYYVQEKGADTKWLIRYYRDHGREITLIREKAFAGFEIYSLQETAEGKAVS</sequence>
<evidence type="ECO:0000256" key="1">
    <source>
        <dbReference type="SAM" id="Phobius"/>
    </source>
</evidence>
<gene>
    <name evidence="2" type="ORF">OCV77_01195</name>
</gene>
<dbReference type="RefSeq" id="WP_262572562.1">
    <property type="nucleotide sequence ID" value="NZ_JAOQKJ010000001.1"/>
</dbReference>
<comment type="caution">
    <text evidence="2">The sequence shown here is derived from an EMBL/GenBank/DDBJ whole genome shotgun (WGS) entry which is preliminary data.</text>
</comment>
<feature type="transmembrane region" description="Helical" evidence="1">
    <location>
        <begin position="415"/>
        <end position="434"/>
    </location>
</feature>
<organism evidence="2 3">
    <name type="scientific">Suilimivivens aceti</name>
    <dbReference type="NCBI Taxonomy" id="2981774"/>
    <lineage>
        <taxon>Bacteria</taxon>
        <taxon>Bacillati</taxon>
        <taxon>Bacillota</taxon>
        <taxon>Clostridia</taxon>
        <taxon>Lachnospirales</taxon>
        <taxon>Lachnospiraceae</taxon>
        <taxon>Suilimivivens</taxon>
    </lineage>
</organism>
<dbReference type="Proteomes" id="UP001652432">
    <property type="component" value="Unassembled WGS sequence"/>
</dbReference>
<accession>A0ABT2SYQ4</accession>